<evidence type="ECO:0000313" key="7">
    <source>
        <dbReference type="EMBL" id="MBF4692871.1"/>
    </source>
</evidence>
<dbReference type="InterPro" id="IPR002197">
    <property type="entry name" value="HTH_Fis"/>
</dbReference>
<evidence type="ECO:0000313" key="8">
    <source>
        <dbReference type="Proteomes" id="UP000614200"/>
    </source>
</evidence>
<dbReference type="InterPro" id="IPR025944">
    <property type="entry name" value="Sigma_54_int_dom_CS"/>
</dbReference>
<dbReference type="SUPFAM" id="SSF52540">
    <property type="entry name" value="P-loop containing nucleoside triphosphate hydrolases"/>
    <property type="match status" value="1"/>
</dbReference>
<evidence type="ECO:0000256" key="1">
    <source>
        <dbReference type="ARBA" id="ARBA00022741"/>
    </source>
</evidence>
<dbReference type="InterPro" id="IPR029016">
    <property type="entry name" value="GAF-like_dom_sf"/>
</dbReference>
<dbReference type="InterPro" id="IPR058031">
    <property type="entry name" value="AAA_lid_NorR"/>
</dbReference>
<dbReference type="Pfam" id="PF02954">
    <property type="entry name" value="HTH_8"/>
    <property type="match status" value="1"/>
</dbReference>
<keyword evidence="1" id="KW-0547">Nucleotide-binding</keyword>
<feature type="domain" description="Sigma-54 factor interaction" evidence="6">
    <location>
        <begin position="272"/>
        <end position="502"/>
    </location>
</feature>
<keyword evidence="8" id="KW-1185">Reference proteome</keyword>
<name>A0ABR9ZRB8_9FIRM</name>
<gene>
    <name evidence="7" type="ORF">ISU02_07055</name>
</gene>
<dbReference type="Gene3D" id="3.30.450.40">
    <property type="match status" value="1"/>
</dbReference>
<dbReference type="InterPro" id="IPR003593">
    <property type="entry name" value="AAA+_ATPase"/>
</dbReference>
<accession>A0ABR9ZRB8</accession>
<dbReference type="PANTHER" id="PTHR32071:SF57">
    <property type="entry name" value="C4-DICARBOXYLATE TRANSPORT TRANSCRIPTIONAL REGULATORY PROTEIN DCTD"/>
    <property type="match status" value="1"/>
</dbReference>
<dbReference type="InterPro" id="IPR025943">
    <property type="entry name" value="Sigma_54_int_dom_ATP-bd_2"/>
</dbReference>
<keyword evidence="4" id="KW-0238">DNA-binding</keyword>
<keyword evidence="5" id="KW-0804">Transcription</keyword>
<evidence type="ECO:0000259" key="6">
    <source>
        <dbReference type="PROSITE" id="PS50045"/>
    </source>
</evidence>
<reference evidence="7 8" key="1">
    <citation type="submission" date="2020-11" db="EMBL/GenBank/DDBJ databases">
        <title>Fusibacter basophilias sp. nov.</title>
        <authorList>
            <person name="Qiu D."/>
        </authorList>
    </citation>
    <scope>NUCLEOTIDE SEQUENCE [LARGE SCALE GENOMIC DNA]</scope>
    <source>
        <strain evidence="7 8">Q10-2</strain>
    </source>
</reference>
<dbReference type="Gene3D" id="3.40.50.300">
    <property type="entry name" value="P-loop containing nucleotide triphosphate hydrolases"/>
    <property type="match status" value="1"/>
</dbReference>
<dbReference type="CDD" id="cd00009">
    <property type="entry name" value="AAA"/>
    <property type="match status" value="1"/>
</dbReference>
<dbReference type="RefSeq" id="WP_194701117.1">
    <property type="nucleotide sequence ID" value="NZ_JADKNH010000004.1"/>
</dbReference>
<protein>
    <submittedName>
        <fullName evidence="7">Sigma 54-interacting transcriptional regulator</fullName>
    </submittedName>
</protein>
<dbReference type="PROSITE" id="PS00688">
    <property type="entry name" value="SIGMA54_INTERACT_3"/>
    <property type="match status" value="1"/>
</dbReference>
<proteinExistence type="predicted"/>
<dbReference type="SUPFAM" id="SSF46689">
    <property type="entry name" value="Homeodomain-like"/>
    <property type="match status" value="1"/>
</dbReference>
<keyword evidence="3" id="KW-0805">Transcription regulation</keyword>
<dbReference type="InterPro" id="IPR009057">
    <property type="entry name" value="Homeodomain-like_sf"/>
</dbReference>
<evidence type="ECO:0000256" key="3">
    <source>
        <dbReference type="ARBA" id="ARBA00023015"/>
    </source>
</evidence>
<keyword evidence="2" id="KW-0067">ATP-binding</keyword>
<dbReference type="PROSITE" id="PS00675">
    <property type="entry name" value="SIGMA54_INTERACT_1"/>
    <property type="match status" value="1"/>
</dbReference>
<dbReference type="Pfam" id="PF25601">
    <property type="entry name" value="AAA_lid_14"/>
    <property type="match status" value="1"/>
</dbReference>
<evidence type="ECO:0000256" key="2">
    <source>
        <dbReference type="ARBA" id="ARBA00022840"/>
    </source>
</evidence>
<dbReference type="Gene3D" id="1.10.8.60">
    <property type="match status" value="1"/>
</dbReference>
<dbReference type="PROSITE" id="PS50045">
    <property type="entry name" value="SIGMA54_INTERACT_4"/>
    <property type="match status" value="1"/>
</dbReference>
<dbReference type="Gene3D" id="1.10.10.60">
    <property type="entry name" value="Homeodomain-like"/>
    <property type="match status" value="1"/>
</dbReference>
<dbReference type="PANTHER" id="PTHR32071">
    <property type="entry name" value="TRANSCRIPTIONAL REGULATORY PROTEIN"/>
    <property type="match status" value="1"/>
</dbReference>
<dbReference type="Proteomes" id="UP000614200">
    <property type="component" value="Unassembled WGS sequence"/>
</dbReference>
<evidence type="ECO:0000256" key="5">
    <source>
        <dbReference type="ARBA" id="ARBA00023163"/>
    </source>
</evidence>
<dbReference type="InterPro" id="IPR025662">
    <property type="entry name" value="Sigma_54_int_dom_ATP-bd_1"/>
</dbReference>
<dbReference type="InterPro" id="IPR027417">
    <property type="entry name" value="P-loop_NTPase"/>
</dbReference>
<comment type="caution">
    <text evidence="7">The sequence shown here is derived from an EMBL/GenBank/DDBJ whole genome shotgun (WGS) entry which is preliminary data.</text>
</comment>
<dbReference type="SUPFAM" id="SSF55781">
    <property type="entry name" value="GAF domain-like"/>
    <property type="match status" value="1"/>
</dbReference>
<dbReference type="PROSITE" id="PS00676">
    <property type="entry name" value="SIGMA54_INTERACT_2"/>
    <property type="match status" value="1"/>
</dbReference>
<dbReference type="SMART" id="SM00382">
    <property type="entry name" value="AAA"/>
    <property type="match status" value="1"/>
</dbReference>
<sequence>MKLDKVIQNAQMICDAIASVIDIDVTIVDETLMRIAGTGRYQESIGENVSDHSAFSYAIKTGSEFIIENPGDHLACKMCDCKNKCSEHAEVCCPIKWENETIGVIGLIAFEKTQRDHIIENQKNLLQFLNRMAELIASKVNEQEAVEEMALLAKELEIVVDAIDSGFIAIRNDGKVIRANHKILKMVDKERLESLSDLLDPKEVEIVLNAKRALSNRSYRFNAEERGLYDVSLIQIGAEIKGYVITFRTIEDVINTVNEVLLDVVTTRFEHIIGHSDALCQAKAMAGKVAGSTSTVLILGESGTGKELFARAIHQASQRQKKPFVAVNCAAIPEQLLESELFGYEEGAFTGAKKGGKPGKFQLANKGTLFLDEIGDMPLHLQAKLLRVLQENQVERLGGKTPIAIDVRIIAATNQDLELKVDEGAFRKDLYYRLNVIPITVPPLRNRKEDIPELVWTMVRRASQKLGKSIGSIEETCFDHLNRYDWPGNVRELENTIEYAVNMCDDHTLRMQCLPKKLQKKHDGEMSDVIQHRIESKVEQLEFEEAPLKASQKTVFEFETLAELEKRSIIAALEYYRPYKKSAEKAAKVLGISRAKLYRKIAEYKLNEANDDEK</sequence>
<organism evidence="7 8">
    <name type="scientific">Fusibacter ferrireducens</name>
    <dbReference type="NCBI Taxonomy" id="2785058"/>
    <lineage>
        <taxon>Bacteria</taxon>
        <taxon>Bacillati</taxon>
        <taxon>Bacillota</taxon>
        <taxon>Clostridia</taxon>
        <taxon>Eubacteriales</taxon>
        <taxon>Eubacteriales Family XII. Incertae Sedis</taxon>
        <taxon>Fusibacter</taxon>
    </lineage>
</organism>
<evidence type="ECO:0000256" key="4">
    <source>
        <dbReference type="ARBA" id="ARBA00023125"/>
    </source>
</evidence>
<dbReference type="Pfam" id="PF00158">
    <property type="entry name" value="Sigma54_activat"/>
    <property type="match status" value="1"/>
</dbReference>
<dbReference type="EMBL" id="JADKNH010000004">
    <property type="protein sequence ID" value="MBF4692871.1"/>
    <property type="molecule type" value="Genomic_DNA"/>
</dbReference>
<dbReference type="InterPro" id="IPR002078">
    <property type="entry name" value="Sigma_54_int"/>
</dbReference>